<evidence type="ECO:0000256" key="4">
    <source>
        <dbReference type="PIRSR" id="PIRSR602678-1"/>
    </source>
</evidence>
<accession>A0A3N1XWU3</accession>
<dbReference type="Pfam" id="PF01784">
    <property type="entry name" value="DUF34_NIF3"/>
    <property type="match status" value="1"/>
</dbReference>
<evidence type="ECO:0000256" key="2">
    <source>
        <dbReference type="ARBA" id="ARBA00022112"/>
    </source>
</evidence>
<feature type="binding site" evidence="4">
    <location>
        <position position="220"/>
    </location>
    <ligand>
        <name>a divalent metal cation</name>
        <dbReference type="ChEBI" id="CHEBI:60240"/>
        <label>1</label>
    </ligand>
</feature>
<dbReference type="Proteomes" id="UP000276634">
    <property type="component" value="Unassembled WGS sequence"/>
</dbReference>
<reference evidence="5 6" key="1">
    <citation type="submission" date="2018-11" db="EMBL/GenBank/DDBJ databases">
        <title>Genomic Encyclopedia of Type Strains, Phase IV (KMG-IV): sequencing the most valuable type-strain genomes for metagenomic binning, comparative biology and taxonomic classification.</title>
        <authorList>
            <person name="Goeker M."/>
        </authorList>
    </citation>
    <scope>NUCLEOTIDE SEQUENCE [LARGE SCALE GENOMIC DNA]</scope>
    <source>
        <strain evidence="5 6">DSM 100275</strain>
    </source>
</reference>
<dbReference type="InterPro" id="IPR002678">
    <property type="entry name" value="DUF34/NIF3"/>
</dbReference>
<comment type="caution">
    <text evidence="5">The sequence shown here is derived from an EMBL/GenBank/DDBJ whole genome shotgun (WGS) entry which is preliminary data.</text>
</comment>
<dbReference type="SUPFAM" id="SSF102705">
    <property type="entry name" value="NIF3 (NGG1p interacting factor 3)-like"/>
    <property type="match status" value="1"/>
</dbReference>
<dbReference type="InterPro" id="IPR036069">
    <property type="entry name" value="DUF34/NIF3_sf"/>
</dbReference>
<feature type="binding site" evidence="4">
    <location>
        <position position="102"/>
    </location>
    <ligand>
        <name>a divalent metal cation</name>
        <dbReference type="ChEBI" id="CHEBI:60240"/>
        <label>1</label>
    </ligand>
</feature>
<keyword evidence="3 4" id="KW-0479">Metal-binding</keyword>
<dbReference type="AlphaFoldDB" id="A0A3N1XWU3"/>
<evidence type="ECO:0000313" key="5">
    <source>
        <dbReference type="EMBL" id="ROR29662.1"/>
    </source>
</evidence>
<evidence type="ECO:0000313" key="6">
    <source>
        <dbReference type="Proteomes" id="UP000276634"/>
    </source>
</evidence>
<sequence>MVDLRALVAYLDTLLECGRIQDYAPNGLQVEGRARVGRLVTGVSASLALLEAAREAGADAVLVHHGYFWRGESPCVTGMRRARLALLLEAQMSLLAYHLPLDAHPKLGNNAALGRILGLPQDGRFAPGEGPEIVFWGELPEPLPLAELARRVATRLGRDPLVVAGGEHPVRRIAWCSGAAQGYLEAVAARGFDAYLSGEISEPTFHAARELGVHYLAAGHHATERYGVRTLGEHLAQHFGIEHRHVEIDNPV</sequence>
<dbReference type="Gene3D" id="3.40.1390.30">
    <property type="entry name" value="NIF3 (NGG1p interacting factor 3)-like"/>
    <property type="match status" value="2"/>
</dbReference>
<keyword evidence="6" id="KW-1185">Reference proteome</keyword>
<gene>
    <name evidence="5" type="ORF">EDC57_2333</name>
</gene>
<dbReference type="NCBIfam" id="TIGR00486">
    <property type="entry name" value="YbgI_SA1388"/>
    <property type="match status" value="1"/>
</dbReference>
<name>A0A3N1XWU3_9GAMM</name>
<dbReference type="PANTHER" id="PTHR13799">
    <property type="entry name" value="NGG1 INTERACTING FACTOR 3"/>
    <property type="match status" value="1"/>
</dbReference>
<dbReference type="RefSeq" id="WP_123402065.1">
    <property type="nucleotide sequence ID" value="NZ_RJVI01000003.1"/>
</dbReference>
<feature type="binding site" evidence="4">
    <location>
        <position position="64"/>
    </location>
    <ligand>
        <name>a divalent metal cation</name>
        <dbReference type="ChEBI" id="CHEBI:60240"/>
        <label>2</label>
    </ligand>
</feature>
<comment type="similarity">
    <text evidence="1">Belongs to the GTP cyclohydrolase I type 2/NIF3 family.</text>
</comment>
<dbReference type="FunFam" id="3.40.1390.30:FF:000002">
    <property type="entry name" value="Nif3-like dinuclear metal center protein"/>
    <property type="match status" value="1"/>
</dbReference>
<dbReference type="GO" id="GO:0005737">
    <property type="term" value="C:cytoplasm"/>
    <property type="evidence" value="ECO:0007669"/>
    <property type="project" value="TreeGrafter"/>
</dbReference>
<proteinExistence type="inferred from homology"/>
<feature type="binding site" evidence="4">
    <location>
        <position position="65"/>
    </location>
    <ligand>
        <name>a divalent metal cation</name>
        <dbReference type="ChEBI" id="CHEBI:60240"/>
        <label>1</label>
    </ligand>
</feature>
<dbReference type="EMBL" id="RJVI01000003">
    <property type="protein sequence ID" value="ROR29662.1"/>
    <property type="molecule type" value="Genomic_DNA"/>
</dbReference>
<dbReference type="GO" id="GO:0046872">
    <property type="term" value="F:metal ion binding"/>
    <property type="evidence" value="ECO:0007669"/>
    <property type="project" value="UniProtKB-KW"/>
</dbReference>
<feature type="binding site" evidence="4">
    <location>
        <position position="224"/>
    </location>
    <ligand>
        <name>a divalent metal cation</name>
        <dbReference type="ChEBI" id="CHEBI:60240"/>
        <label>1</label>
    </ligand>
</feature>
<evidence type="ECO:0000256" key="1">
    <source>
        <dbReference type="ARBA" id="ARBA00006964"/>
    </source>
</evidence>
<dbReference type="PANTHER" id="PTHR13799:SF14">
    <property type="entry name" value="GTP CYCLOHYDROLASE 1 TYPE 2 HOMOLOG"/>
    <property type="match status" value="1"/>
</dbReference>
<dbReference type="OrthoDB" id="9800881at2"/>
<organism evidence="5 6">
    <name type="scientific">Inmirania thermothiophila</name>
    <dbReference type="NCBI Taxonomy" id="1750597"/>
    <lineage>
        <taxon>Bacteria</taxon>
        <taxon>Pseudomonadati</taxon>
        <taxon>Pseudomonadota</taxon>
        <taxon>Gammaproteobacteria</taxon>
        <taxon>Chromatiales</taxon>
        <taxon>Ectothiorhodospiraceae</taxon>
        <taxon>Inmirania</taxon>
    </lineage>
</organism>
<protein>
    <recommendedName>
        <fullName evidence="2">GTP cyclohydrolase 1 type 2 homolog</fullName>
    </recommendedName>
</protein>
<evidence type="ECO:0000256" key="3">
    <source>
        <dbReference type="ARBA" id="ARBA00022723"/>
    </source>
</evidence>